<accession>A0A183I4C1</accession>
<comment type="subcellular location">
    <subcellularLocation>
        <location evidence="1">Membrane</location>
        <topology evidence="1">Multi-pass membrane protein</topology>
    </subcellularLocation>
</comment>
<evidence type="ECO:0000256" key="6">
    <source>
        <dbReference type="ARBA" id="ARBA00023180"/>
    </source>
</evidence>
<dbReference type="Pfam" id="PF02460">
    <property type="entry name" value="Patched"/>
    <property type="match status" value="1"/>
</dbReference>
<evidence type="ECO:0000256" key="1">
    <source>
        <dbReference type="ARBA" id="ARBA00004141"/>
    </source>
</evidence>
<dbReference type="PROSITE" id="PS50156">
    <property type="entry name" value="SSD"/>
    <property type="match status" value="1"/>
</dbReference>
<sequence length="412" mass="47717">MLRKNHIEEMYQVNRLMTDALHNAEYFDVPICHPFCLLNEPVKLFWVNHVFPNRSTIIQVKTIMFWHLFNADNPHKLEILQNATVGLFEMSKEKNATKWINFDIFGDEIANREMLRGAYEVKTYDISVDDAFIMIQAWFRLSNIVSRKERLAQVFVETGPSISITSITNLIAFGIGYLTPTPQMSLFCLCTSFACLFDYIFTFTLFAPILYLTNKPDDGYVMAKKVPNNEFGEQCLTSYSKLICSWKGQFIAAAILVVLYSLSLAGVMKMKSTFEPAKAFPSDSISASSFRRLRSIFDEFFPLQVIINKPPNISDSAEHNEFYDMIRSLEAVPNSYGSNRTMVFLKQYEDFDRKMYSFLHILGMTNQESFTPSYDNLPTFLDHIHNPPFIKMRIDEKLVTLFNRHNIIQGYD</sequence>
<gene>
    <name evidence="9" type="ORF">OFLC_LOCUS14583</name>
</gene>
<evidence type="ECO:0000256" key="7">
    <source>
        <dbReference type="SAM" id="Phobius"/>
    </source>
</evidence>
<dbReference type="InterPro" id="IPR051697">
    <property type="entry name" value="Patched_domain-protein"/>
</dbReference>
<dbReference type="PANTHER" id="PTHR10796:SF108">
    <property type="entry name" value="SSD DOMAIN-CONTAINING PROTEIN"/>
    <property type="match status" value="1"/>
</dbReference>
<dbReference type="Gene3D" id="1.20.1640.10">
    <property type="entry name" value="Multidrug efflux transporter AcrB transmembrane domain"/>
    <property type="match status" value="1"/>
</dbReference>
<keyword evidence="4 7" id="KW-1133">Transmembrane helix</keyword>
<keyword evidence="5 7" id="KW-0472">Membrane</keyword>
<proteinExistence type="inferred from homology"/>
<keyword evidence="6" id="KW-0325">Glycoprotein</keyword>
<name>A0A183I4C1_9BILA</name>
<reference evidence="11" key="1">
    <citation type="submission" date="2016-06" db="UniProtKB">
        <authorList>
            <consortium name="WormBaseParasite"/>
        </authorList>
    </citation>
    <scope>IDENTIFICATION</scope>
</reference>
<feature type="domain" description="SSD" evidence="8">
    <location>
        <begin position="126"/>
        <end position="212"/>
    </location>
</feature>
<dbReference type="Proteomes" id="UP000267606">
    <property type="component" value="Unassembled WGS sequence"/>
</dbReference>
<comment type="similarity">
    <text evidence="2">Belongs to the patched family.</text>
</comment>
<dbReference type="SUPFAM" id="SSF82866">
    <property type="entry name" value="Multidrug efflux transporter AcrB transmembrane domain"/>
    <property type="match status" value="1"/>
</dbReference>
<dbReference type="AlphaFoldDB" id="A0A183I4C1"/>
<dbReference type="InterPro" id="IPR003392">
    <property type="entry name" value="PTHD_SSD"/>
</dbReference>
<organism evidence="11">
    <name type="scientific">Onchocerca flexuosa</name>
    <dbReference type="NCBI Taxonomy" id="387005"/>
    <lineage>
        <taxon>Eukaryota</taxon>
        <taxon>Metazoa</taxon>
        <taxon>Ecdysozoa</taxon>
        <taxon>Nematoda</taxon>
        <taxon>Chromadorea</taxon>
        <taxon>Rhabditida</taxon>
        <taxon>Spirurina</taxon>
        <taxon>Spiruromorpha</taxon>
        <taxon>Filarioidea</taxon>
        <taxon>Onchocercidae</taxon>
        <taxon>Onchocerca</taxon>
    </lineage>
</organism>
<evidence type="ECO:0000313" key="9">
    <source>
        <dbReference type="EMBL" id="VDP17728.1"/>
    </source>
</evidence>
<evidence type="ECO:0000313" key="11">
    <source>
        <dbReference type="WBParaSite" id="OFLC_0001459101-mRNA-1"/>
    </source>
</evidence>
<dbReference type="InterPro" id="IPR000731">
    <property type="entry name" value="SSD"/>
</dbReference>
<protein>
    <submittedName>
        <fullName evidence="11">SSD domain-containing protein</fullName>
    </submittedName>
</protein>
<evidence type="ECO:0000256" key="4">
    <source>
        <dbReference type="ARBA" id="ARBA00022989"/>
    </source>
</evidence>
<evidence type="ECO:0000256" key="3">
    <source>
        <dbReference type="ARBA" id="ARBA00022692"/>
    </source>
</evidence>
<dbReference type="GO" id="GO:0018996">
    <property type="term" value="P:molting cycle, collagen and cuticulin-based cuticle"/>
    <property type="evidence" value="ECO:0007669"/>
    <property type="project" value="TreeGrafter"/>
</dbReference>
<feature type="transmembrane region" description="Helical" evidence="7">
    <location>
        <begin position="186"/>
        <end position="212"/>
    </location>
</feature>
<dbReference type="PANTHER" id="PTHR10796">
    <property type="entry name" value="PATCHED-RELATED"/>
    <property type="match status" value="1"/>
</dbReference>
<reference evidence="9 10" key="2">
    <citation type="submission" date="2018-11" db="EMBL/GenBank/DDBJ databases">
        <authorList>
            <consortium name="Pathogen Informatics"/>
        </authorList>
    </citation>
    <scope>NUCLEOTIDE SEQUENCE [LARGE SCALE GENOMIC DNA]</scope>
</reference>
<dbReference type="GO" id="GO:0030659">
    <property type="term" value="C:cytoplasmic vesicle membrane"/>
    <property type="evidence" value="ECO:0007669"/>
    <property type="project" value="TreeGrafter"/>
</dbReference>
<feature type="transmembrane region" description="Helical" evidence="7">
    <location>
        <begin position="250"/>
        <end position="268"/>
    </location>
</feature>
<keyword evidence="3 7" id="KW-0812">Transmembrane</keyword>
<evidence type="ECO:0000256" key="2">
    <source>
        <dbReference type="ARBA" id="ARBA00005585"/>
    </source>
</evidence>
<keyword evidence="10" id="KW-1185">Reference proteome</keyword>
<evidence type="ECO:0000256" key="5">
    <source>
        <dbReference type="ARBA" id="ARBA00023136"/>
    </source>
</evidence>
<dbReference type="EMBL" id="UZAJ01040974">
    <property type="protein sequence ID" value="VDP17728.1"/>
    <property type="molecule type" value="Genomic_DNA"/>
</dbReference>
<dbReference type="WBParaSite" id="OFLC_0001459101-mRNA-1">
    <property type="protein sequence ID" value="OFLC_0001459101-mRNA-1"/>
    <property type="gene ID" value="OFLC_0001459101"/>
</dbReference>
<evidence type="ECO:0000259" key="8">
    <source>
        <dbReference type="PROSITE" id="PS50156"/>
    </source>
</evidence>
<dbReference type="GO" id="GO:0005886">
    <property type="term" value="C:plasma membrane"/>
    <property type="evidence" value="ECO:0007669"/>
    <property type="project" value="TreeGrafter"/>
</dbReference>
<dbReference type="GO" id="GO:0006897">
    <property type="term" value="P:endocytosis"/>
    <property type="evidence" value="ECO:0007669"/>
    <property type="project" value="TreeGrafter"/>
</dbReference>
<evidence type="ECO:0000313" key="10">
    <source>
        <dbReference type="Proteomes" id="UP000267606"/>
    </source>
</evidence>